<gene>
    <name evidence="8" type="ORF">DASB73_006080</name>
</gene>
<evidence type="ECO:0000313" key="9">
    <source>
        <dbReference type="Proteomes" id="UP001362899"/>
    </source>
</evidence>
<proteinExistence type="predicted"/>
<feature type="compositionally biased region" description="Basic residues" evidence="6">
    <location>
        <begin position="627"/>
        <end position="643"/>
    </location>
</feature>
<dbReference type="Pfam" id="PF00076">
    <property type="entry name" value="RRM_1"/>
    <property type="match status" value="3"/>
</dbReference>
<evidence type="ECO:0000256" key="2">
    <source>
        <dbReference type="ARBA" id="ARBA00022737"/>
    </source>
</evidence>
<feature type="domain" description="RRM" evidence="7">
    <location>
        <begin position="270"/>
        <end position="363"/>
    </location>
</feature>
<evidence type="ECO:0000313" key="8">
    <source>
        <dbReference type="EMBL" id="GMM49650.1"/>
    </source>
</evidence>
<dbReference type="InterPro" id="IPR051945">
    <property type="entry name" value="RRM_MRD1_RNA_proc_ribogen"/>
</dbReference>
<keyword evidence="3 5" id="KW-0694">RNA-binding</keyword>
<feature type="domain" description="RRM" evidence="7">
    <location>
        <begin position="442"/>
        <end position="577"/>
    </location>
</feature>
<keyword evidence="9" id="KW-1185">Reference proteome</keyword>
<dbReference type="GO" id="GO:0003729">
    <property type="term" value="F:mRNA binding"/>
    <property type="evidence" value="ECO:0007669"/>
    <property type="project" value="TreeGrafter"/>
</dbReference>
<feature type="compositionally biased region" description="Basic and acidic residues" evidence="6">
    <location>
        <begin position="584"/>
        <end position="593"/>
    </location>
</feature>
<keyword evidence="4" id="KW-0539">Nucleus</keyword>
<dbReference type="SMART" id="SM00360">
    <property type="entry name" value="RRM"/>
    <property type="match status" value="4"/>
</dbReference>
<comment type="caution">
    <text evidence="8">The sequence shown here is derived from an EMBL/GenBank/DDBJ whole genome shotgun (WGS) entry which is preliminary data.</text>
</comment>
<dbReference type="EMBL" id="BTGC01000003">
    <property type="protein sequence ID" value="GMM49650.1"/>
    <property type="molecule type" value="Genomic_DNA"/>
</dbReference>
<dbReference type="InterPro" id="IPR035979">
    <property type="entry name" value="RBD_domain_sf"/>
</dbReference>
<comment type="subcellular location">
    <subcellularLocation>
        <location evidence="1">Nucleus</location>
    </subcellularLocation>
</comment>
<dbReference type="InterPro" id="IPR000504">
    <property type="entry name" value="RRM_dom"/>
</dbReference>
<name>A0AAV5RE60_STABA</name>
<evidence type="ECO:0000256" key="6">
    <source>
        <dbReference type="SAM" id="MobiDB-lite"/>
    </source>
</evidence>
<keyword evidence="2" id="KW-0677">Repeat</keyword>
<dbReference type="Gene3D" id="3.30.70.330">
    <property type="match status" value="4"/>
</dbReference>
<feature type="region of interest" description="Disordered" evidence="6">
    <location>
        <begin position="204"/>
        <end position="263"/>
    </location>
</feature>
<sequence length="643" mass="73217">MTESTENISKDLFVRSIPFSVTEDQLGSFFSDFAPVKHAIIVKDKQTGSSKGFGFVSFGSTEDAVLAKAEASKVPISENRLLLIDVAKPRVRNGDATKLTRLGNDKAETEKFELDREKRKPRLLVRNCPWSLRNPQELVKIFSRYGKVVDAYIPRGENNKMTGFAFVTMKRKKHAKIAIEESKDLKIHDRPVNVSMALEKNKWLSKKQGEDVEDSDDDSDSDSGSDSENENNNDEIIKLSDNEEDIDEDEENDEDDKLEEKSRLPKLDRNTVFVRNIPYDADSESLKEHFEQFGPVAYALPVMDKIKNVPKGVAFVAFNKLKDCEACCADAPQVSSSSLLVPDDVDPRYVYEGRVLNVTKSVGRDTAGRLAQDKENERLESMGRAPRINDKRRLFLLNEGRIGPNSKLAQYIPKAEMEIREKSYKLRKQQLTKNPSLHLSMTRLAIRNLPRSMDEKALKSLGRKAVVEFATEVKEERRQPLSKEELMRSIHYQNSQGEPNKKHGVVKQSKIIKEVKGTGDAGRSRGYGFLEMRNHKAALMALRWLNGHLVSQEELEQGNNEVEPDKKRRLVVEFAIENAQVLKRQKEQQERSQKFSAKRKAADIEEKEKKAKEEAEKEKADADAKKIHSAIGRKRKSKKMKRS</sequence>
<protein>
    <submittedName>
        <fullName evidence="8">mRNA-binding ribosome biosynthesis protein</fullName>
    </submittedName>
</protein>
<feature type="compositionally biased region" description="Basic and acidic residues" evidence="6">
    <location>
        <begin position="600"/>
        <end position="626"/>
    </location>
</feature>
<dbReference type="PROSITE" id="PS50102">
    <property type="entry name" value="RRM"/>
    <property type="match status" value="4"/>
</dbReference>
<feature type="region of interest" description="Disordered" evidence="6">
    <location>
        <begin position="583"/>
        <end position="643"/>
    </location>
</feature>
<dbReference type="Proteomes" id="UP001362899">
    <property type="component" value="Unassembled WGS sequence"/>
</dbReference>
<feature type="domain" description="RRM" evidence="7">
    <location>
        <begin position="10"/>
        <end position="89"/>
    </location>
</feature>
<dbReference type="AlphaFoldDB" id="A0AAV5RE60"/>
<dbReference type="GO" id="GO:0005730">
    <property type="term" value="C:nucleolus"/>
    <property type="evidence" value="ECO:0007669"/>
    <property type="project" value="TreeGrafter"/>
</dbReference>
<feature type="compositionally biased region" description="Acidic residues" evidence="6">
    <location>
        <begin position="211"/>
        <end position="233"/>
    </location>
</feature>
<accession>A0AAV5RE60</accession>
<dbReference type="InterPro" id="IPR012677">
    <property type="entry name" value="Nucleotide-bd_a/b_plait_sf"/>
</dbReference>
<reference evidence="8 9" key="1">
    <citation type="journal article" date="2023" name="Elife">
        <title>Identification of key yeast species and microbe-microbe interactions impacting larval growth of Drosophila in the wild.</title>
        <authorList>
            <person name="Mure A."/>
            <person name="Sugiura Y."/>
            <person name="Maeda R."/>
            <person name="Honda K."/>
            <person name="Sakurai N."/>
            <person name="Takahashi Y."/>
            <person name="Watada M."/>
            <person name="Katoh T."/>
            <person name="Gotoh A."/>
            <person name="Gotoh Y."/>
            <person name="Taniguchi I."/>
            <person name="Nakamura K."/>
            <person name="Hayashi T."/>
            <person name="Katayama T."/>
            <person name="Uemura T."/>
            <person name="Hattori Y."/>
        </authorList>
    </citation>
    <scope>NUCLEOTIDE SEQUENCE [LARGE SCALE GENOMIC DNA]</scope>
    <source>
        <strain evidence="8 9">SB-73</strain>
    </source>
</reference>
<evidence type="ECO:0000256" key="4">
    <source>
        <dbReference type="ARBA" id="ARBA00023242"/>
    </source>
</evidence>
<evidence type="ECO:0000256" key="1">
    <source>
        <dbReference type="ARBA" id="ARBA00004123"/>
    </source>
</evidence>
<dbReference type="SUPFAM" id="SSF54928">
    <property type="entry name" value="RNA-binding domain, RBD"/>
    <property type="match status" value="3"/>
</dbReference>
<feature type="compositionally biased region" description="Acidic residues" evidence="6">
    <location>
        <begin position="242"/>
        <end position="257"/>
    </location>
</feature>
<organism evidence="8 9">
    <name type="scientific">Starmerella bacillaris</name>
    <name type="common">Yeast</name>
    <name type="synonym">Candida zemplinina</name>
    <dbReference type="NCBI Taxonomy" id="1247836"/>
    <lineage>
        <taxon>Eukaryota</taxon>
        <taxon>Fungi</taxon>
        <taxon>Dikarya</taxon>
        <taxon>Ascomycota</taxon>
        <taxon>Saccharomycotina</taxon>
        <taxon>Dipodascomycetes</taxon>
        <taxon>Dipodascales</taxon>
        <taxon>Trichomonascaceae</taxon>
        <taxon>Starmerella</taxon>
    </lineage>
</organism>
<evidence type="ECO:0000256" key="5">
    <source>
        <dbReference type="PROSITE-ProRule" id="PRU00176"/>
    </source>
</evidence>
<dbReference type="PANTHER" id="PTHR48039">
    <property type="entry name" value="RNA-BINDING MOTIF PROTEIN 14B"/>
    <property type="match status" value="1"/>
</dbReference>
<feature type="domain" description="RRM" evidence="7">
    <location>
        <begin position="121"/>
        <end position="199"/>
    </location>
</feature>
<evidence type="ECO:0000256" key="3">
    <source>
        <dbReference type="ARBA" id="ARBA00022884"/>
    </source>
</evidence>
<evidence type="ECO:0000259" key="7">
    <source>
        <dbReference type="PROSITE" id="PS50102"/>
    </source>
</evidence>
<dbReference type="PANTHER" id="PTHR48039:SF5">
    <property type="entry name" value="RNA-BINDING PROTEIN 28"/>
    <property type="match status" value="1"/>
</dbReference>